<dbReference type="InterPro" id="IPR001647">
    <property type="entry name" value="HTH_TetR"/>
</dbReference>
<dbReference type="OrthoDB" id="329481at2"/>
<evidence type="ECO:0000313" key="7">
    <source>
        <dbReference type="Proteomes" id="UP000236754"/>
    </source>
</evidence>
<keyword evidence="2 4" id="KW-0238">DNA-binding</keyword>
<dbReference type="Pfam" id="PF02909">
    <property type="entry name" value="TetR_C_1"/>
    <property type="match status" value="1"/>
</dbReference>
<protein>
    <submittedName>
        <fullName evidence="6">Transcriptional regulator, TetR family</fullName>
    </submittedName>
</protein>
<dbReference type="InterPro" id="IPR036271">
    <property type="entry name" value="Tet_transcr_reg_TetR-rel_C_sf"/>
</dbReference>
<dbReference type="InterPro" id="IPR009057">
    <property type="entry name" value="Homeodomain-like_sf"/>
</dbReference>
<dbReference type="PROSITE" id="PS50977">
    <property type="entry name" value="HTH_TETR_2"/>
    <property type="match status" value="1"/>
</dbReference>
<dbReference type="Gene3D" id="1.10.357.10">
    <property type="entry name" value="Tetracycline Repressor, domain 2"/>
    <property type="match status" value="1"/>
</dbReference>
<evidence type="ECO:0000256" key="2">
    <source>
        <dbReference type="ARBA" id="ARBA00023125"/>
    </source>
</evidence>
<accession>A0A1H5W3A6</accession>
<evidence type="ECO:0000256" key="4">
    <source>
        <dbReference type="PROSITE-ProRule" id="PRU00335"/>
    </source>
</evidence>
<organism evidence="6 7">
    <name type="scientific">Actinacidiphila yanglinensis</name>
    <dbReference type="NCBI Taxonomy" id="310779"/>
    <lineage>
        <taxon>Bacteria</taxon>
        <taxon>Bacillati</taxon>
        <taxon>Actinomycetota</taxon>
        <taxon>Actinomycetes</taxon>
        <taxon>Kitasatosporales</taxon>
        <taxon>Streptomycetaceae</taxon>
        <taxon>Actinacidiphila</taxon>
    </lineage>
</organism>
<dbReference type="GO" id="GO:0045892">
    <property type="term" value="P:negative regulation of DNA-templated transcription"/>
    <property type="evidence" value="ECO:0007669"/>
    <property type="project" value="InterPro"/>
</dbReference>
<dbReference type="AlphaFoldDB" id="A0A1H5W3A6"/>
<keyword evidence="1" id="KW-0805">Transcription regulation</keyword>
<keyword evidence="3" id="KW-0804">Transcription</keyword>
<dbReference type="GO" id="GO:0003700">
    <property type="term" value="F:DNA-binding transcription factor activity"/>
    <property type="evidence" value="ECO:0007669"/>
    <property type="project" value="TreeGrafter"/>
</dbReference>
<evidence type="ECO:0000313" key="6">
    <source>
        <dbReference type="EMBL" id="SEF93955.1"/>
    </source>
</evidence>
<dbReference type="SUPFAM" id="SSF46689">
    <property type="entry name" value="Homeodomain-like"/>
    <property type="match status" value="1"/>
</dbReference>
<dbReference type="PANTHER" id="PTHR30055">
    <property type="entry name" value="HTH-TYPE TRANSCRIPTIONAL REGULATOR RUTR"/>
    <property type="match status" value="1"/>
</dbReference>
<dbReference type="EMBL" id="FNVU01000002">
    <property type="protein sequence ID" value="SEF93955.1"/>
    <property type="molecule type" value="Genomic_DNA"/>
</dbReference>
<evidence type="ECO:0000256" key="1">
    <source>
        <dbReference type="ARBA" id="ARBA00023015"/>
    </source>
</evidence>
<feature type="DNA-binding region" description="H-T-H motif" evidence="4">
    <location>
        <begin position="29"/>
        <end position="48"/>
    </location>
</feature>
<feature type="domain" description="HTH tetR-type" evidence="5">
    <location>
        <begin position="6"/>
        <end position="66"/>
    </location>
</feature>
<sequence length="223" mass="24233">MAAHKRLNRDELVATALGVIDAEGLEAVTIRRVAQQHDVTPMALYRHFPDKDGLLDAIAERLLDEVEVPEADDRPWHEQLEDLLSGVLDSLRPHPNAAVLLINRIVASEAGLDLTERVLTQLEAAGMDVQQAADSACHVLFSLITLVIGEPGVAAGSAEEQDAELRGRRAYLQSLPPRRYPHVVNAADALSMCASAELYYRRGLELIVTGLRGLQNAARPVAG</sequence>
<dbReference type="InterPro" id="IPR004111">
    <property type="entry name" value="Repressor_TetR_C"/>
</dbReference>
<dbReference type="Pfam" id="PF00440">
    <property type="entry name" value="TetR_N"/>
    <property type="match status" value="1"/>
</dbReference>
<dbReference type="Proteomes" id="UP000236754">
    <property type="component" value="Unassembled WGS sequence"/>
</dbReference>
<dbReference type="InterPro" id="IPR050109">
    <property type="entry name" value="HTH-type_TetR-like_transc_reg"/>
</dbReference>
<gene>
    <name evidence="6" type="ORF">SAMN05216223_102545</name>
</gene>
<evidence type="ECO:0000256" key="3">
    <source>
        <dbReference type="ARBA" id="ARBA00023163"/>
    </source>
</evidence>
<dbReference type="GO" id="GO:0000976">
    <property type="term" value="F:transcription cis-regulatory region binding"/>
    <property type="evidence" value="ECO:0007669"/>
    <property type="project" value="TreeGrafter"/>
</dbReference>
<proteinExistence type="predicted"/>
<dbReference type="SUPFAM" id="SSF48498">
    <property type="entry name" value="Tetracyclin repressor-like, C-terminal domain"/>
    <property type="match status" value="1"/>
</dbReference>
<reference evidence="6 7" key="1">
    <citation type="submission" date="2016-10" db="EMBL/GenBank/DDBJ databases">
        <authorList>
            <person name="de Groot N.N."/>
        </authorList>
    </citation>
    <scope>NUCLEOTIDE SEQUENCE [LARGE SCALE GENOMIC DNA]</scope>
    <source>
        <strain evidence="6 7">CGMCC 4.2023</strain>
    </source>
</reference>
<keyword evidence="7" id="KW-1185">Reference proteome</keyword>
<dbReference type="PANTHER" id="PTHR30055:SF151">
    <property type="entry name" value="TRANSCRIPTIONAL REGULATORY PROTEIN"/>
    <property type="match status" value="1"/>
</dbReference>
<name>A0A1H5W3A6_9ACTN</name>
<dbReference type="RefSeq" id="WP_103884655.1">
    <property type="nucleotide sequence ID" value="NZ_FNVU01000002.1"/>
</dbReference>
<evidence type="ECO:0000259" key="5">
    <source>
        <dbReference type="PROSITE" id="PS50977"/>
    </source>
</evidence>